<sequence>MSTNVRIDDLSTYNQPVQQIDGFLYTNRSLICIIHFFDVASPGSAMTADAALQYLISQLPDAFANNQIALARADLDRSGSLSRLYNAPFWTSTIAVFYGYNGEQKNIDANMKRPRDEVNMNLLNTVNGYLDRISATQSMASLCPGWIPIPTDGSVEVYTLTVTETVTVTDPGSGGASETGAQRRSVYPRRQVRSPPNMIAPRRARWWYGR</sequence>
<organism evidence="2 3">
    <name type="scientific">Dactylellina haptotyla (strain CBS 200.50)</name>
    <name type="common">Nematode-trapping fungus</name>
    <name type="synonym">Monacrosporium haptotylum</name>
    <dbReference type="NCBI Taxonomy" id="1284197"/>
    <lineage>
        <taxon>Eukaryota</taxon>
        <taxon>Fungi</taxon>
        <taxon>Dikarya</taxon>
        <taxon>Ascomycota</taxon>
        <taxon>Pezizomycotina</taxon>
        <taxon>Orbiliomycetes</taxon>
        <taxon>Orbiliales</taxon>
        <taxon>Orbiliaceae</taxon>
        <taxon>Dactylellina</taxon>
    </lineage>
</organism>
<evidence type="ECO:0000256" key="1">
    <source>
        <dbReference type="SAM" id="MobiDB-lite"/>
    </source>
</evidence>
<evidence type="ECO:0000313" key="2">
    <source>
        <dbReference type="EMBL" id="EPS36252.1"/>
    </source>
</evidence>
<evidence type="ECO:0000313" key="3">
    <source>
        <dbReference type="Proteomes" id="UP000015100"/>
    </source>
</evidence>
<reference evidence="2 3" key="1">
    <citation type="journal article" date="2013" name="PLoS Genet.">
        <title>Genomic mechanisms accounting for the adaptation to parasitism in nematode-trapping fungi.</title>
        <authorList>
            <person name="Meerupati T."/>
            <person name="Andersson K.M."/>
            <person name="Friman E."/>
            <person name="Kumar D."/>
            <person name="Tunlid A."/>
            <person name="Ahren D."/>
        </authorList>
    </citation>
    <scope>NUCLEOTIDE SEQUENCE [LARGE SCALE GENOMIC DNA]</scope>
    <source>
        <strain evidence="2 3">CBS 200.50</strain>
    </source>
</reference>
<name>S8BLW1_DACHA</name>
<gene>
    <name evidence="2" type="ORF">H072_10299</name>
</gene>
<proteinExistence type="predicted"/>
<dbReference type="EMBL" id="AQGS01000958">
    <property type="protein sequence ID" value="EPS36252.1"/>
    <property type="molecule type" value="Genomic_DNA"/>
</dbReference>
<keyword evidence="3" id="KW-1185">Reference proteome</keyword>
<protein>
    <submittedName>
        <fullName evidence="2">Uncharacterized protein</fullName>
    </submittedName>
</protein>
<comment type="caution">
    <text evidence="2">The sequence shown here is derived from an EMBL/GenBank/DDBJ whole genome shotgun (WGS) entry which is preliminary data.</text>
</comment>
<dbReference type="AlphaFoldDB" id="S8BLW1"/>
<feature type="region of interest" description="Disordered" evidence="1">
    <location>
        <begin position="169"/>
        <end position="194"/>
    </location>
</feature>
<dbReference type="HOGENOM" id="CLU_1310075_0_0_1"/>
<dbReference type="Proteomes" id="UP000015100">
    <property type="component" value="Unassembled WGS sequence"/>
</dbReference>
<reference evidence="3" key="2">
    <citation type="submission" date="2013-04" db="EMBL/GenBank/DDBJ databases">
        <title>Genomic mechanisms accounting for the adaptation to parasitism in nematode-trapping fungi.</title>
        <authorList>
            <person name="Ahren D.G."/>
        </authorList>
    </citation>
    <scope>NUCLEOTIDE SEQUENCE [LARGE SCALE GENOMIC DNA]</scope>
    <source>
        <strain evidence="3">CBS 200.50</strain>
    </source>
</reference>
<accession>S8BLW1</accession>